<dbReference type="OrthoDB" id="5148709at2"/>
<evidence type="ECO:0000313" key="3">
    <source>
        <dbReference type="Proteomes" id="UP000296469"/>
    </source>
</evidence>
<dbReference type="RefSeq" id="WP_135972750.1">
    <property type="nucleotide sequence ID" value="NZ_CP039291.1"/>
</dbReference>
<evidence type="ECO:0000256" key="1">
    <source>
        <dbReference type="SAM" id="MobiDB-lite"/>
    </source>
</evidence>
<dbReference type="AlphaFoldDB" id="A0A4P7SHV9"/>
<feature type="compositionally biased region" description="Basic and acidic residues" evidence="1">
    <location>
        <begin position="11"/>
        <end position="26"/>
    </location>
</feature>
<accession>A0A4P7SHV9</accession>
<feature type="region of interest" description="Disordered" evidence="1">
    <location>
        <begin position="1"/>
        <end position="62"/>
    </location>
</feature>
<sequence length="191" mass="19750">MSDPTGADAPRPTDDSDDRLPDDLPDHGSGALPGDVPPHVVDPHAPRWAAPGPDDDLADAAPPGVRVLDDAAALELMLRLVGPERAGPPAVWFALLDAHRRLLPVVLPITDVPLRPDAAAARQLVHVLAVVLEREAPGGSAVVAVVRAAGGDRGAFERAWAHAVVLAATDRALPVAAVVAIGEHRARVLAV</sequence>
<organism evidence="2 3">
    <name type="scientific">Cellulomonas shaoxiangyii</name>
    <dbReference type="NCBI Taxonomy" id="2566013"/>
    <lineage>
        <taxon>Bacteria</taxon>
        <taxon>Bacillati</taxon>
        <taxon>Actinomycetota</taxon>
        <taxon>Actinomycetes</taxon>
        <taxon>Micrococcales</taxon>
        <taxon>Cellulomonadaceae</taxon>
        <taxon>Cellulomonas</taxon>
    </lineage>
</organism>
<keyword evidence="3" id="KW-1185">Reference proteome</keyword>
<name>A0A4P7SHV9_9CELL</name>
<protein>
    <submittedName>
        <fullName evidence="2">Uncharacterized protein</fullName>
    </submittedName>
</protein>
<dbReference type="EMBL" id="CP039291">
    <property type="protein sequence ID" value="QCB93600.1"/>
    <property type="molecule type" value="Genomic_DNA"/>
</dbReference>
<dbReference type="KEGG" id="celz:E5225_08530"/>
<proteinExistence type="predicted"/>
<evidence type="ECO:0000313" key="2">
    <source>
        <dbReference type="EMBL" id="QCB93600.1"/>
    </source>
</evidence>
<reference evidence="2 3" key="1">
    <citation type="submission" date="2019-04" db="EMBL/GenBank/DDBJ databases">
        <title>Isolation and identification of Cellulomonas shaoxiangyii sp. Nov. isolated from feces of the Tibetan antelopes (Pantholops hodgsonii) in the Qinghai-Tibet plateau of China.</title>
        <authorList>
            <person name="Tian Z."/>
        </authorList>
    </citation>
    <scope>NUCLEOTIDE SEQUENCE [LARGE SCALE GENOMIC DNA]</scope>
    <source>
        <strain evidence="2 3">Z28</strain>
    </source>
</reference>
<dbReference type="Proteomes" id="UP000296469">
    <property type="component" value="Chromosome"/>
</dbReference>
<gene>
    <name evidence="2" type="ORF">E5225_08530</name>
</gene>